<dbReference type="VEuPathDB" id="TriTrypDB:BSAL_15310"/>
<name>A0A0S4JE64_BODSA</name>
<reference evidence="4" key="1">
    <citation type="submission" date="2015-09" db="EMBL/GenBank/DDBJ databases">
        <authorList>
            <consortium name="Pathogen Informatics"/>
        </authorList>
    </citation>
    <scope>NUCLEOTIDE SEQUENCE [LARGE SCALE GENOMIC DNA]</scope>
    <source>
        <strain evidence="4">Lake Konstanz</strain>
    </source>
</reference>
<gene>
    <name evidence="3" type="ORF">BSAL_15310</name>
</gene>
<evidence type="ECO:0000313" key="4">
    <source>
        <dbReference type="Proteomes" id="UP000051952"/>
    </source>
</evidence>
<feature type="non-terminal residue" evidence="3">
    <location>
        <position position="183"/>
    </location>
</feature>
<accession>A0A0S4JE64</accession>
<keyword evidence="1" id="KW-0175">Coiled coil</keyword>
<proteinExistence type="predicted"/>
<dbReference type="AlphaFoldDB" id="A0A0S4JE64"/>
<feature type="coiled-coil region" evidence="1">
    <location>
        <begin position="52"/>
        <end position="93"/>
    </location>
</feature>
<evidence type="ECO:0000313" key="3">
    <source>
        <dbReference type="EMBL" id="CUG88416.1"/>
    </source>
</evidence>
<evidence type="ECO:0000256" key="1">
    <source>
        <dbReference type="SAM" id="Coils"/>
    </source>
</evidence>
<organism evidence="3 4">
    <name type="scientific">Bodo saltans</name>
    <name type="common">Flagellated protozoan</name>
    <dbReference type="NCBI Taxonomy" id="75058"/>
    <lineage>
        <taxon>Eukaryota</taxon>
        <taxon>Discoba</taxon>
        <taxon>Euglenozoa</taxon>
        <taxon>Kinetoplastea</taxon>
        <taxon>Metakinetoplastina</taxon>
        <taxon>Eubodonida</taxon>
        <taxon>Bodonidae</taxon>
        <taxon>Bodo</taxon>
    </lineage>
</organism>
<keyword evidence="4" id="KW-1185">Reference proteome</keyword>
<feature type="region of interest" description="Disordered" evidence="2">
    <location>
        <begin position="110"/>
        <end position="183"/>
    </location>
</feature>
<dbReference type="OrthoDB" id="265747at2759"/>
<dbReference type="Proteomes" id="UP000051952">
    <property type="component" value="Unassembled WGS sequence"/>
</dbReference>
<sequence length="183" mass="19075">MSDKKKNLNDASKEELIAIVKQLHNRQHQLTTAVKPVIATAAPSTTVDQQAKQELEARIGSLLEQSKLLKLEVSQLERGKTMLEAQVRRLEEKSATDEDTIQVLIRQLEEGAGGSNSAGGAATKVPPDSTTTSPGGVAAGGGNGRNFSAAAAIAPTSSSGVVGNSNNSNTSIPFAAVEELKET</sequence>
<dbReference type="EMBL" id="CYKH01001639">
    <property type="protein sequence ID" value="CUG88416.1"/>
    <property type="molecule type" value="Genomic_DNA"/>
</dbReference>
<feature type="compositionally biased region" description="Low complexity" evidence="2">
    <location>
        <begin position="148"/>
        <end position="171"/>
    </location>
</feature>
<evidence type="ECO:0000256" key="2">
    <source>
        <dbReference type="SAM" id="MobiDB-lite"/>
    </source>
</evidence>
<protein>
    <submittedName>
        <fullName evidence="3">Uncharacterized protein</fullName>
    </submittedName>
</protein>